<evidence type="ECO:0000256" key="2">
    <source>
        <dbReference type="ARBA" id="ARBA00022723"/>
    </source>
</evidence>
<keyword evidence="11" id="KW-1185">Reference proteome</keyword>
<reference evidence="10 11" key="1">
    <citation type="submission" date="2020-08" db="EMBL/GenBank/DDBJ databases">
        <title>Genomic Encyclopedia of Type Strains, Phase III (KMG-III): the genomes of soil and plant-associated and newly described type strains.</title>
        <authorList>
            <person name="Whitman W."/>
        </authorList>
    </citation>
    <scope>NUCLEOTIDE SEQUENCE [LARGE SCALE GENOMIC DNA]</scope>
    <source>
        <strain evidence="10 11">CECT 8654</strain>
    </source>
</reference>
<keyword evidence="3" id="KW-0227">DNA damage</keyword>
<dbReference type="InterPro" id="IPR005123">
    <property type="entry name" value="Oxoglu/Fe-dep_dioxygenase_dom"/>
</dbReference>
<comment type="caution">
    <text evidence="10">The sequence shown here is derived from an EMBL/GenBank/DDBJ whole genome shotgun (WGS) entry which is preliminary data.</text>
</comment>
<evidence type="ECO:0000256" key="8">
    <source>
        <dbReference type="ARBA" id="ARBA00023204"/>
    </source>
</evidence>
<dbReference type="PROSITE" id="PS51471">
    <property type="entry name" value="FE2OG_OXY"/>
    <property type="match status" value="1"/>
</dbReference>
<keyword evidence="5 10" id="KW-0223">Dioxygenase</keyword>
<dbReference type="InterPro" id="IPR027450">
    <property type="entry name" value="AlkB-like"/>
</dbReference>
<keyword evidence="2" id="KW-0479">Metal-binding</keyword>
<evidence type="ECO:0000313" key="10">
    <source>
        <dbReference type="EMBL" id="MBB3046309.1"/>
    </source>
</evidence>
<dbReference type="FunFam" id="2.60.120.590:FF:000004">
    <property type="entry name" value="DNA oxidative demethylase ALKBH2"/>
    <property type="match status" value="1"/>
</dbReference>
<gene>
    <name evidence="10" type="ORF">FHR99_000545</name>
</gene>
<dbReference type="Gene3D" id="2.60.120.590">
    <property type="entry name" value="Alpha-ketoglutarate-dependent dioxygenase AlkB-like"/>
    <property type="match status" value="1"/>
</dbReference>
<dbReference type="GO" id="GO:0016787">
    <property type="term" value="F:hydrolase activity"/>
    <property type="evidence" value="ECO:0007669"/>
    <property type="project" value="UniProtKB-ARBA"/>
</dbReference>
<evidence type="ECO:0000256" key="4">
    <source>
        <dbReference type="ARBA" id="ARBA00022842"/>
    </source>
</evidence>
<evidence type="ECO:0000256" key="7">
    <source>
        <dbReference type="ARBA" id="ARBA00023004"/>
    </source>
</evidence>
<evidence type="ECO:0000256" key="5">
    <source>
        <dbReference type="ARBA" id="ARBA00022964"/>
    </source>
</evidence>
<dbReference type="EMBL" id="JACHWY010000001">
    <property type="protein sequence ID" value="MBB3046309.1"/>
    <property type="molecule type" value="Genomic_DNA"/>
</dbReference>
<dbReference type="Pfam" id="PF13532">
    <property type="entry name" value="2OG-FeII_Oxy_2"/>
    <property type="match status" value="1"/>
</dbReference>
<organism evidence="10 11">
    <name type="scientific">Litorivivens lipolytica</name>
    <dbReference type="NCBI Taxonomy" id="1524264"/>
    <lineage>
        <taxon>Bacteria</taxon>
        <taxon>Pseudomonadati</taxon>
        <taxon>Pseudomonadota</taxon>
        <taxon>Gammaproteobacteria</taxon>
        <taxon>Litorivivens</taxon>
    </lineage>
</organism>
<dbReference type="InterPro" id="IPR032854">
    <property type="entry name" value="ALKBH3"/>
</dbReference>
<comment type="cofactor">
    <cofactor evidence="1">
        <name>Fe(2+)</name>
        <dbReference type="ChEBI" id="CHEBI:29033"/>
    </cofactor>
</comment>
<sequence>MDLFDPIDRETLDWLEFGASRVGLNQHYVTDQQALYQQLCDECQWSQPAVFLFGKRHKVPRLNAFYGDSGVEYRYSGLTHRAEGWPASLQMLKTRIDSLLGTRFNTVLLNWYRDGGDTMGYHADDEAVLGPEPTIASISLGAPRRFVMKRRNDPKVKREVMLEGGSLPVMAGRFQHDWLHAVPAARRVREGRINLTFRRVNSPEH</sequence>
<dbReference type="GO" id="GO:0046872">
    <property type="term" value="F:metal ion binding"/>
    <property type="evidence" value="ECO:0007669"/>
    <property type="project" value="UniProtKB-KW"/>
</dbReference>
<keyword evidence="4" id="KW-0460">Magnesium</keyword>
<evidence type="ECO:0000313" key="11">
    <source>
        <dbReference type="Proteomes" id="UP000537130"/>
    </source>
</evidence>
<dbReference type="AlphaFoldDB" id="A0A7W4Z494"/>
<dbReference type="Proteomes" id="UP000537130">
    <property type="component" value="Unassembled WGS sequence"/>
</dbReference>
<dbReference type="GO" id="GO:0016705">
    <property type="term" value="F:oxidoreductase activity, acting on paired donors, with incorporation or reduction of molecular oxygen"/>
    <property type="evidence" value="ECO:0007669"/>
    <property type="project" value="UniProtKB-ARBA"/>
</dbReference>
<evidence type="ECO:0000256" key="6">
    <source>
        <dbReference type="ARBA" id="ARBA00023002"/>
    </source>
</evidence>
<evidence type="ECO:0000256" key="1">
    <source>
        <dbReference type="ARBA" id="ARBA00001954"/>
    </source>
</evidence>
<keyword evidence="6" id="KW-0560">Oxidoreductase</keyword>
<dbReference type="GO" id="GO:0032451">
    <property type="term" value="F:demethylase activity"/>
    <property type="evidence" value="ECO:0007669"/>
    <property type="project" value="UniProtKB-ARBA"/>
</dbReference>
<feature type="domain" description="Fe2OG dioxygenase" evidence="9">
    <location>
        <begin position="103"/>
        <end position="201"/>
    </location>
</feature>
<dbReference type="GO" id="GO:0140097">
    <property type="term" value="F:catalytic activity, acting on DNA"/>
    <property type="evidence" value="ECO:0007669"/>
    <property type="project" value="UniProtKB-ARBA"/>
</dbReference>
<dbReference type="GO" id="GO:0006307">
    <property type="term" value="P:DNA alkylation repair"/>
    <property type="evidence" value="ECO:0007669"/>
    <property type="project" value="InterPro"/>
</dbReference>
<dbReference type="InterPro" id="IPR037151">
    <property type="entry name" value="AlkB-like_sf"/>
</dbReference>
<dbReference type="PANTHER" id="PTHR31212:SF4">
    <property type="entry name" value="ALPHA-KETOGLUTARATE-DEPENDENT DIOXYGENASE ALKB HOMOLOG 3"/>
    <property type="match status" value="1"/>
</dbReference>
<accession>A0A7W4Z494</accession>
<dbReference type="GO" id="GO:0051213">
    <property type="term" value="F:dioxygenase activity"/>
    <property type="evidence" value="ECO:0007669"/>
    <property type="project" value="UniProtKB-KW"/>
</dbReference>
<evidence type="ECO:0000259" key="9">
    <source>
        <dbReference type="PROSITE" id="PS51471"/>
    </source>
</evidence>
<dbReference type="SUPFAM" id="SSF51197">
    <property type="entry name" value="Clavaminate synthase-like"/>
    <property type="match status" value="1"/>
</dbReference>
<keyword evidence="8" id="KW-0234">DNA repair</keyword>
<protein>
    <submittedName>
        <fullName evidence="10">Alkylated DNA repair dioxygenase AlkB</fullName>
    </submittedName>
</protein>
<proteinExistence type="predicted"/>
<evidence type="ECO:0000256" key="3">
    <source>
        <dbReference type="ARBA" id="ARBA00022763"/>
    </source>
</evidence>
<dbReference type="PANTHER" id="PTHR31212">
    <property type="entry name" value="ALPHA-KETOGLUTARATE-DEPENDENT DIOXYGENASE ALKB HOMOLOG 3"/>
    <property type="match status" value="1"/>
</dbReference>
<name>A0A7W4Z494_9GAMM</name>
<dbReference type="RefSeq" id="WP_183409013.1">
    <property type="nucleotide sequence ID" value="NZ_JACHWY010000001.1"/>
</dbReference>
<keyword evidence="7" id="KW-0408">Iron</keyword>